<sequence length="100" mass="11222">MPMKPASLPPCNSLTSSLLKSPILSSVLTSYESPYLFPGIEKSENIADISKKYRISGGIETIIVTDYRSTEKSAKNRQNRRYIGEISVKHRFIGEKSRVD</sequence>
<accession>A5BWE2</accession>
<reference evidence="1" key="1">
    <citation type="journal article" date="2007" name="PLoS ONE">
        <title>The first genome sequence of an elite grapevine cultivar (Pinot noir Vitis vinifera L.): coping with a highly heterozygous genome.</title>
        <authorList>
            <person name="Velasco R."/>
            <person name="Zharkikh A."/>
            <person name="Troggio M."/>
            <person name="Cartwright D.A."/>
            <person name="Cestaro A."/>
            <person name="Pruss D."/>
            <person name="Pindo M."/>
            <person name="FitzGerald L.M."/>
            <person name="Vezzulli S."/>
            <person name="Reid J."/>
            <person name="Malacarne G."/>
            <person name="Iliev D."/>
            <person name="Coppola G."/>
            <person name="Wardell B."/>
            <person name="Micheletti D."/>
            <person name="Macalma T."/>
            <person name="Facci M."/>
            <person name="Mitchell J.T."/>
            <person name="Perazzolli M."/>
            <person name="Eldredge G."/>
            <person name="Gatto P."/>
            <person name="Oyzerski R."/>
            <person name="Moretto M."/>
            <person name="Gutin N."/>
            <person name="Stefanini M."/>
            <person name="Chen Y."/>
            <person name="Segala C."/>
            <person name="Davenport C."/>
            <person name="Dematte L."/>
            <person name="Mraz A."/>
            <person name="Battilana J."/>
            <person name="Stormo K."/>
            <person name="Costa F."/>
            <person name="Tao Q."/>
            <person name="Si-Ammour A."/>
            <person name="Harkins T."/>
            <person name="Lackey A."/>
            <person name="Perbost C."/>
            <person name="Taillon B."/>
            <person name="Stella A."/>
            <person name="Solovyev V."/>
            <person name="Fawcett J.A."/>
            <person name="Sterck L."/>
            <person name="Vandepoele K."/>
            <person name="Grando S.M."/>
            <person name="Toppo S."/>
            <person name="Moser C."/>
            <person name="Lanchbury J."/>
            <person name="Bogden R."/>
            <person name="Skolnick M."/>
            <person name="Sgaramella V."/>
            <person name="Bhatnagar S.K."/>
            <person name="Fontana P."/>
            <person name="Gutin A."/>
            <person name="Van de Peer Y."/>
            <person name="Salamini F."/>
            <person name="Viola R."/>
        </authorList>
    </citation>
    <scope>NUCLEOTIDE SEQUENCE</scope>
</reference>
<gene>
    <name evidence="1" type="ORF">VITISV_038382</name>
</gene>
<organism evidence="1">
    <name type="scientific">Vitis vinifera</name>
    <name type="common">Grape</name>
    <dbReference type="NCBI Taxonomy" id="29760"/>
    <lineage>
        <taxon>Eukaryota</taxon>
        <taxon>Viridiplantae</taxon>
        <taxon>Streptophyta</taxon>
        <taxon>Embryophyta</taxon>
        <taxon>Tracheophyta</taxon>
        <taxon>Spermatophyta</taxon>
        <taxon>Magnoliopsida</taxon>
        <taxon>eudicotyledons</taxon>
        <taxon>Gunneridae</taxon>
        <taxon>Pentapetalae</taxon>
        <taxon>rosids</taxon>
        <taxon>Vitales</taxon>
        <taxon>Vitaceae</taxon>
        <taxon>Viteae</taxon>
        <taxon>Vitis</taxon>
    </lineage>
</organism>
<dbReference type="AlphaFoldDB" id="A5BWE2"/>
<proteinExistence type="predicted"/>
<protein>
    <submittedName>
        <fullName evidence="1">Uncharacterized protein</fullName>
    </submittedName>
</protein>
<name>A5BWE2_VITVI</name>
<evidence type="ECO:0000313" key="1">
    <source>
        <dbReference type="EMBL" id="CAN75063.1"/>
    </source>
</evidence>
<dbReference type="EMBL" id="AM473567">
    <property type="protein sequence ID" value="CAN75063.1"/>
    <property type="molecule type" value="Genomic_DNA"/>
</dbReference>